<name>T0GKJ9_9LEPT</name>
<keyword evidence="3" id="KW-1185">Reference proteome</keyword>
<accession>T0GKJ9</accession>
<evidence type="ECO:0000313" key="2">
    <source>
        <dbReference type="EMBL" id="EQA45913.1"/>
    </source>
</evidence>
<comment type="caution">
    <text evidence="2">The sequence shown here is derived from an EMBL/GenBank/DDBJ whole genome shotgun (WGS) entry which is preliminary data.</text>
</comment>
<dbReference type="Proteomes" id="UP000015454">
    <property type="component" value="Unassembled WGS sequence"/>
</dbReference>
<proteinExistence type="predicted"/>
<evidence type="ECO:0000313" key="3">
    <source>
        <dbReference type="Proteomes" id="UP000015454"/>
    </source>
</evidence>
<organism evidence="2 3">
    <name type="scientific">Leptospira broomii serovar Hurstbridge str. 5399</name>
    <dbReference type="NCBI Taxonomy" id="1049789"/>
    <lineage>
        <taxon>Bacteria</taxon>
        <taxon>Pseudomonadati</taxon>
        <taxon>Spirochaetota</taxon>
        <taxon>Spirochaetia</taxon>
        <taxon>Leptospirales</taxon>
        <taxon>Leptospiraceae</taxon>
        <taxon>Leptospira</taxon>
    </lineage>
</organism>
<dbReference type="STRING" id="1049789.LEP1GSC050_3918"/>
<reference evidence="2" key="1">
    <citation type="submission" date="2013-05" db="EMBL/GenBank/DDBJ databases">
        <authorList>
            <person name="Harkins D.M."/>
            <person name="Durkin A.S."/>
            <person name="Brinkac L.M."/>
            <person name="Haft D.H."/>
            <person name="Selengut J.D."/>
            <person name="Sanka R."/>
            <person name="DePew J."/>
            <person name="Purushe J."/>
            <person name="Hartskeerl R.A."/>
            <person name="Ahmed A."/>
            <person name="van der Linden H."/>
            <person name="Goris M.G.A."/>
            <person name="Vinetz J.M."/>
            <person name="Sutton G.G."/>
            <person name="Nierman W.C."/>
            <person name="Fouts D.E."/>
        </authorList>
    </citation>
    <scope>NUCLEOTIDE SEQUENCE [LARGE SCALE GENOMIC DNA]</scope>
    <source>
        <strain evidence="2">5399</strain>
    </source>
</reference>
<dbReference type="AlphaFoldDB" id="T0GKJ9"/>
<gene>
    <name evidence="2" type="ORF">LEP1GSC050_3918</name>
</gene>
<evidence type="ECO:0000259" key="1">
    <source>
        <dbReference type="Pfam" id="PF11845"/>
    </source>
</evidence>
<sequence length="249" mass="28618">MFGILSSNTSFQIRFFQQIPIFQPCPSFLRDRLRSGLDGKAWQRTRIRYDCYVNKNKSSLFRKIILQGTAIAILIQFFAVCDRNQDLEKKEIIKALFEELQADLLKELQESIKKNGIASSIAVCKTISPAKERELSAKYPGLKLRRISEKNRNPEHAPNEWEAKVITDWKQFARKGNPPYMFFESAPQELRALKPILLANETCLKCHGPTEKIDAKTKTALMQLYPDDKATGYKLGDLRGAFSATWKRL</sequence>
<protein>
    <submittedName>
        <fullName evidence="2">PF11845 family protein</fullName>
    </submittedName>
</protein>
<dbReference type="EMBL" id="AHMO02000008">
    <property type="protein sequence ID" value="EQA45913.1"/>
    <property type="molecule type" value="Genomic_DNA"/>
</dbReference>
<dbReference type="InterPro" id="IPR021796">
    <property type="entry name" value="Tll0287-like_dom"/>
</dbReference>
<dbReference type="Pfam" id="PF11845">
    <property type="entry name" value="Tll0287-like"/>
    <property type="match status" value="1"/>
</dbReference>
<feature type="domain" description="Tll0287-like" evidence="1">
    <location>
        <begin position="88"/>
        <end position="244"/>
    </location>
</feature>